<dbReference type="GO" id="GO:0005829">
    <property type="term" value="C:cytosol"/>
    <property type="evidence" value="ECO:0007669"/>
    <property type="project" value="TreeGrafter"/>
</dbReference>
<accession>A1S7T6</accession>
<gene>
    <name evidence="8" type="ordered locus">Sama_2237</name>
</gene>
<evidence type="ECO:0000256" key="2">
    <source>
        <dbReference type="ARBA" id="ARBA00001997"/>
    </source>
</evidence>
<dbReference type="GO" id="GO:0008830">
    <property type="term" value="F:dTDP-4-dehydrorhamnose 3,5-epimerase activity"/>
    <property type="evidence" value="ECO:0007669"/>
    <property type="project" value="UniProtKB-UniRule"/>
</dbReference>
<organism evidence="8 9">
    <name type="scientific">Shewanella amazonensis (strain ATCC BAA-1098 / SB2B)</name>
    <dbReference type="NCBI Taxonomy" id="326297"/>
    <lineage>
        <taxon>Bacteria</taxon>
        <taxon>Pseudomonadati</taxon>
        <taxon>Pseudomonadota</taxon>
        <taxon>Gammaproteobacteria</taxon>
        <taxon>Alteromonadales</taxon>
        <taxon>Shewanellaceae</taxon>
        <taxon>Shewanella</taxon>
    </lineage>
</organism>
<evidence type="ECO:0000256" key="3">
    <source>
        <dbReference type="ARBA" id="ARBA00012098"/>
    </source>
</evidence>
<dbReference type="Gene3D" id="2.60.120.10">
    <property type="entry name" value="Jelly Rolls"/>
    <property type="match status" value="1"/>
</dbReference>
<name>A1S7T6_SHEAM</name>
<feature type="site" description="Participates in a stacking interaction with the thymidine ring of dTDP-4-oxo-6-deoxyglucose" evidence="6">
    <location>
        <position position="136"/>
    </location>
</feature>
<evidence type="ECO:0000256" key="5">
    <source>
        <dbReference type="PIRSR" id="PIRSR600888-1"/>
    </source>
</evidence>
<dbReference type="Pfam" id="PF00908">
    <property type="entry name" value="dTDP_sugar_isom"/>
    <property type="match status" value="1"/>
</dbReference>
<dbReference type="AlphaFoldDB" id="A1S7T6"/>
<proteinExistence type="inferred from homology"/>
<dbReference type="Proteomes" id="UP000009175">
    <property type="component" value="Chromosome"/>
</dbReference>
<feature type="active site" description="Proton acceptor" evidence="5">
    <location>
        <position position="61"/>
    </location>
</feature>
<dbReference type="PANTHER" id="PTHR21047">
    <property type="entry name" value="DTDP-6-DEOXY-D-GLUCOSE-3,5 EPIMERASE"/>
    <property type="match status" value="1"/>
</dbReference>
<evidence type="ECO:0000313" key="9">
    <source>
        <dbReference type="Proteomes" id="UP000009175"/>
    </source>
</evidence>
<feature type="active site" description="Proton donor" evidence="5">
    <location>
        <position position="130"/>
    </location>
</feature>
<keyword evidence="7 8" id="KW-0413">Isomerase</keyword>
<evidence type="ECO:0000256" key="1">
    <source>
        <dbReference type="ARBA" id="ARBA00001298"/>
    </source>
</evidence>
<dbReference type="GO" id="GO:0019305">
    <property type="term" value="P:dTDP-rhamnose biosynthetic process"/>
    <property type="evidence" value="ECO:0007669"/>
    <property type="project" value="UniProtKB-UniRule"/>
</dbReference>
<dbReference type="KEGG" id="saz:Sama_2237"/>
<dbReference type="SUPFAM" id="SSF51182">
    <property type="entry name" value="RmlC-like cupins"/>
    <property type="match status" value="1"/>
</dbReference>
<dbReference type="EMBL" id="CP000507">
    <property type="protein sequence ID" value="ABM00443.1"/>
    <property type="molecule type" value="Genomic_DNA"/>
</dbReference>
<evidence type="ECO:0000256" key="6">
    <source>
        <dbReference type="PIRSR" id="PIRSR600888-3"/>
    </source>
</evidence>
<dbReference type="STRING" id="326297.Sama_2237"/>
<dbReference type="InterPro" id="IPR011051">
    <property type="entry name" value="RmlC_Cupin_sf"/>
</dbReference>
<dbReference type="UniPathway" id="UPA00124"/>
<dbReference type="RefSeq" id="WP_011760350.1">
    <property type="nucleotide sequence ID" value="NC_008700.1"/>
</dbReference>
<protein>
    <recommendedName>
        <fullName evidence="4 7">dTDP-4-dehydrorhamnose 3,5-epimerase</fullName>
        <ecNumber evidence="3 7">5.1.3.13</ecNumber>
    </recommendedName>
    <alternativeName>
        <fullName evidence="7">Thymidine diphospho-4-keto-rhamnose 3,5-epimerase</fullName>
    </alternativeName>
</protein>
<dbReference type="OrthoDB" id="9800680at2"/>
<dbReference type="HOGENOM" id="CLU_090940_1_1_6"/>
<evidence type="ECO:0000256" key="7">
    <source>
        <dbReference type="RuleBase" id="RU364069"/>
    </source>
</evidence>
<dbReference type="GO" id="GO:0000271">
    <property type="term" value="P:polysaccharide biosynthetic process"/>
    <property type="evidence" value="ECO:0007669"/>
    <property type="project" value="TreeGrafter"/>
</dbReference>
<dbReference type="InterPro" id="IPR000888">
    <property type="entry name" value="RmlC-like"/>
</dbReference>
<evidence type="ECO:0000256" key="4">
    <source>
        <dbReference type="ARBA" id="ARBA00019595"/>
    </source>
</evidence>
<dbReference type="eggNOG" id="COG1898">
    <property type="taxonomic scope" value="Bacteria"/>
</dbReference>
<comment type="subunit">
    <text evidence="7">Homodimer.</text>
</comment>
<dbReference type="CDD" id="cd00438">
    <property type="entry name" value="cupin_RmlC"/>
    <property type="match status" value="1"/>
</dbReference>
<keyword evidence="9" id="KW-1185">Reference proteome</keyword>
<dbReference type="NCBIfam" id="TIGR01221">
    <property type="entry name" value="rmlC"/>
    <property type="match status" value="1"/>
</dbReference>
<comment type="catalytic activity">
    <reaction evidence="1 7">
        <text>dTDP-4-dehydro-6-deoxy-alpha-D-glucose = dTDP-4-dehydro-beta-L-rhamnose</text>
        <dbReference type="Rhea" id="RHEA:16969"/>
        <dbReference type="ChEBI" id="CHEBI:57649"/>
        <dbReference type="ChEBI" id="CHEBI:62830"/>
        <dbReference type="EC" id="5.1.3.13"/>
    </reaction>
</comment>
<reference evidence="8 9" key="1">
    <citation type="submission" date="2006-12" db="EMBL/GenBank/DDBJ databases">
        <title>Complete sequence of Shewanella amazonensis SB2B.</title>
        <authorList>
            <consortium name="US DOE Joint Genome Institute"/>
            <person name="Copeland A."/>
            <person name="Lucas S."/>
            <person name="Lapidus A."/>
            <person name="Barry K."/>
            <person name="Detter J.C."/>
            <person name="Glavina del Rio T."/>
            <person name="Hammon N."/>
            <person name="Israni S."/>
            <person name="Dalin E."/>
            <person name="Tice H."/>
            <person name="Pitluck S."/>
            <person name="Munk A.C."/>
            <person name="Brettin T."/>
            <person name="Bruce D."/>
            <person name="Han C."/>
            <person name="Tapia R."/>
            <person name="Gilna P."/>
            <person name="Schmutz J."/>
            <person name="Larimer F."/>
            <person name="Land M."/>
            <person name="Hauser L."/>
            <person name="Kyrpides N."/>
            <person name="Mikhailova N."/>
            <person name="Fredrickson J."/>
            <person name="Richardson P."/>
        </authorList>
    </citation>
    <scope>NUCLEOTIDE SEQUENCE [LARGE SCALE GENOMIC DNA]</scope>
    <source>
        <strain evidence="9">ATCC BAA-1098 / SB2B</strain>
    </source>
</reference>
<dbReference type="EC" id="5.1.3.13" evidence="3 7"/>
<evidence type="ECO:0000313" key="8">
    <source>
        <dbReference type="EMBL" id="ABM00443.1"/>
    </source>
</evidence>
<dbReference type="InterPro" id="IPR014710">
    <property type="entry name" value="RmlC-like_jellyroll"/>
</dbReference>
<comment type="pathway">
    <text evidence="7">Carbohydrate biosynthesis; dTDP-L-rhamnose biosynthesis.</text>
</comment>
<comment type="similarity">
    <text evidence="7">Belongs to the dTDP-4-dehydrorhamnose 3,5-epimerase family.</text>
</comment>
<comment type="function">
    <text evidence="2 7">Catalyzes the epimerization of the C3' and C5'positions of dTDP-6-deoxy-D-xylo-4-hexulose, forming dTDP-6-deoxy-L-lyxo-4-hexulose.</text>
</comment>
<dbReference type="PANTHER" id="PTHR21047:SF2">
    <property type="entry name" value="THYMIDINE DIPHOSPHO-4-KETO-RHAMNOSE 3,5-EPIMERASE"/>
    <property type="match status" value="1"/>
</dbReference>
<sequence>MQVLTTAINEVKLIIPSVFEDERGYFFESWQQQRFAELVAPVTFVQDNQSLSKRGTLRGLHWQEAHPQDKLISVLSGTIFDVAVDIRPESPTYGKWVGETLSAENHRQLFIPKGFAHGFYVLSESAIVSYKCSDFYHPEDERSIRWDDPSLAIQWPIEGLPLLSAKDAMAPLFTPR</sequence>